<gene>
    <name evidence="2" type="ORF">IAC59_08855</name>
</gene>
<keyword evidence="2" id="KW-0413">Isomerase</keyword>
<sequence>MKYGLQMYSVRDVAQSDLLGTIEKVAALGYHYAEFAGFFGIPAADVKAKLDECGMEVSSTHTGWQELTDDVIDKTIEYHKTIGNSFIIIPGADLSDQQKLDDFIALVNKVQPVLAQAGIKLGYHNHAHEFKLNADGSHIYEQLKSRTNMELEIDTYWAYVGGQDPIAMMHELKDRVHIIHIKDGSADGHGTPLGMGTAPAAEVYKTACELGMQLIVESETCTPSGLEEARICMEFLKAQEK</sequence>
<dbReference type="InterPro" id="IPR036237">
    <property type="entry name" value="Xyl_isomerase-like_sf"/>
</dbReference>
<comment type="caution">
    <text evidence="2">The sequence shown here is derived from an EMBL/GenBank/DDBJ whole genome shotgun (WGS) entry which is preliminary data.</text>
</comment>
<dbReference type="SUPFAM" id="SSF51658">
    <property type="entry name" value="Xylose isomerase-like"/>
    <property type="match status" value="1"/>
</dbReference>
<reference evidence="2" key="1">
    <citation type="submission" date="2020-10" db="EMBL/GenBank/DDBJ databases">
        <authorList>
            <person name="Gilroy R."/>
        </authorList>
    </citation>
    <scope>NUCLEOTIDE SEQUENCE</scope>
    <source>
        <strain evidence="2">ChiSxjej2B14-8506</strain>
    </source>
</reference>
<dbReference type="AlphaFoldDB" id="A0A9D1S5J6"/>
<organism evidence="2 3">
    <name type="scientific">Candidatus Fimadaptatus faecigallinarum</name>
    <dbReference type="NCBI Taxonomy" id="2840814"/>
    <lineage>
        <taxon>Bacteria</taxon>
        <taxon>Bacillati</taxon>
        <taxon>Bacillota</taxon>
        <taxon>Clostridia</taxon>
        <taxon>Eubacteriales</taxon>
        <taxon>Candidatus Fimadaptatus</taxon>
    </lineage>
</organism>
<dbReference type="InterPro" id="IPR050312">
    <property type="entry name" value="IolE/XylAMocC-like"/>
</dbReference>
<proteinExistence type="predicted"/>
<name>A0A9D1S5J6_9FIRM</name>
<protein>
    <submittedName>
        <fullName evidence="2">Sugar phosphate isomerase/epimerase</fullName>
    </submittedName>
</protein>
<evidence type="ECO:0000313" key="3">
    <source>
        <dbReference type="Proteomes" id="UP000824123"/>
    </source>
</evidence>
<dbReference type="GO" id="GO:0016853">
    <property type="term" value="F:isomerase activity"/>
    <property type="evidence" value="ECO:0007669"/>
    <property type="project" value="UniProtKB-KW"/>
</dbReference>
<dbReference type="InterPro" id="IPR013022">
    <property type="entry name" value="Xyl_isomerase-like_TIM-brl"/>
</dbReference>
<accession>A0A9D1S5J6</accession>
<dbReference type="Proteomes" id="UP000824123">
    <property type="component" value="Unassembled WGS sequence"/>
</dbReference>
<dbReference type="PANTHER" id="PTHR12110:SF41">
    <property type="entry name" value="INOSOSE DEHYDRATASE"/>
    <property type="match status" value="1"/>
</dbReference>
<dbReference type="Pfam" id="PF01261">
    <property type="entry name" value="AP_endonuc_2"/>
    <property type="match status" value="1"/>
</dbReference>
<reference evidence="2" key="2">
    <citation type="journal article" date="2021" name="PeerJ">
        <title>Extensive microbial diversity within the chicken gut microbiome revealed by metagenomics and culture.</title>
        <authorList>
            <person name="Gilroy R."/>
            <person name="Ravi A."/>
            <person name="Getino M."/>
            <person name="Pursley I."/>
            <person name="Horton D.L."/>
            <person name="Alikhan N.F."/>
            <person name="Baker D."/>
            <person name="Gharbi K."/>
            <person name="Hall N."/>
            <person name="Watson M."/>
            <person name="Adriaenssens E.M."/>
            <person name="Foster-Nyarko E."/>
            <person name="Jarju S."/>
            <person name="Secka A."/>
            <person name="Antonio M."/>
            <person name="Oren A."/>
            <person name="Chaudhuri R.R."/>
            <person name="La Ragione R."/>
            <person name="Hildebrand F."/>
            <person name="Pallen M.J."/>
        </authorList>
    </citation>
    <scope>NUCLEOTIDE SEQUENCE</scope>
    <source>
        <strain evidence="2">ChiSxjej2B14-8506</strain>
    </source>
</reference>
<evidence type="ECO:0000259" key="1">
    <source>
        <dbReference type="Pfam" id="PF01261"/>
    </source>
</evidence>
<evidence type="ECO:0000313" key="2">
    <source>
        <dbReference type="EMBL" id="HIU47347.1"/>
    </source>
</evidence>
<dbReference type="Gene3D" id="3.20.20.150">
    <property type="entry name" value="Divalent-metal-dependent TIM barrel enzymes"/>
    <property type="match status" value="1"/>
</dbReference>
<feature type="domain" description="Xylose isomerase-like TIM barrel" evidence="1">
    <location>
        <begin position="22"/>
        <end position="237"/>
    </location>
</feature>
<dbReference type="PANTHER" id="PTHR12110">
    <property type="entry name" value="HYDROXYPYRUVATE ISOMERASE"/>
    <property type="match status" value="1"/>
</dbReference>
<dbReference type="EMBL" id="DVNK01000052">
    <property type="protein sequence ID" value="HIU47347.1"/>
    <property type="molecule type" value="Genomic_DNA"/>
</dbReference>